<dbReference type="AlphaFoldDB" id="A0A9P4MG16"/>
<dbReference type="PROSITE" id="PS50166">
    <property type="entry name" value="IMPORTIN_B_NT"/>
    <property type="match status" value="1"/>
</dbReference>
<feature type="domain" description="Importin N-terminal" evidence="6">
    <location>
        <begin position="38"/>
        <end position="110"/>
    </location>
</feature>
<name>A0A9P4MG16_9PEZI</name>
<evidence type="ECO:0000259" key="6">
    <source>
        <dbReference type="PROSITE" id="PS50166"/>
    </source>
</evidence>
<comment type="similarity">
    <text evidence="2">Belongs to the importin beta family.</text>
</comment>
<evidence type="ECO:0000256" key="2">
    <source>
        <dbReference type="ARBA" id="ARBA00007991"/>
    </source>
</evidence>
<accession>A0A9P4MG16</accession>
<dbReference type="InterPro" id="IPR011989">
    <property type="entry name" value="ARM-like"/>
</dbReference>
<dbReference type="GO" id="GO:0006606">
    <property type="term" value="P:protein import into nucleus"/>
    <property type="evidence" value="ECO:0007669"/>
    <property type="project" value="TreeGrafter"/>
</dbReference>
<dbReference type="Pfam" id="PF25758">
    <property type="entry name" value="TPR_IPO11"/>
    <property type="match status" value="1"/>
</dbReference>
<dbReference type="GO" id="GO:0031267">
    <property type="term" value="F:small GTPase binding"/>
    <property type="evidence" value="ECO:0007669"/>
    <property type="project" value="InterPro"/>
</dbReference>
<keyword evidence="3" id="KW-0813">Transport</keyword>
<organism evidence="7 8">
    <name type="scientific">Myriangium duriaei CBS 260.36</name>
    <dbReference type="NCBI Taxonomy" id="1168546"/>
    <lineage>
        <taxon>Eukaryota</taxon>
        <taxon>Fungi</taxon>
        <taxon>Dikarya</taxon>
        <taxon>Ascomycota</taxon>
        <taxon>Pezizomycotina</taxon>
        <taxon>Dothideomycetes</taxon>
        <taxon>Dothideomycetidae</taxon>
        <taxon>Myriangiales</taxon>
        <taxon>Myriangiaceae</taxon>
        <taxon>Myriangium</taxon>
    </lineage>
</organism>
<protein>
    <submittedName>
        <fullName evidence="7">ARM repeat-containing protein</fullName>
    </submittedName>
</protein>
<dbReference type="Pfam" id="PF03810">
    <property type="entry name" value="IBN_N"/>
    <property type="match status" value="1"/>
</dbReference>
<dbReference type="GO" id="GO:0005635">
    <property type="term" value="C:nuclear envelope"/>
    <property type="evidence" value="ECO:0007669"/>
    <property type="project" value="TreeGrafter"/>
</dbReference>
<keyword evidence="8" id="KW-1185">Reference proteome</keyword>
<evidence type="ECO:0000313" key="8">
    <source>
        <dbReference type="Proteomes" id="UP000799439"/>
    </source>
</evidence>
<evidence type="ECO:0000313" key="7">
    <source>
        <dbReference type="EMBL" id="KAF2151677.1"/>
    </source>
</evidence>
<dbReference type="FunFam" id="1.25.10.10:FF:000362">
    <property type="entry name" value="Importin 11, putative"/>
    <property type="match status" value="1"/>
</dbReference>
<evidence type="ECO:0000256" key="5">
    <source>
        <dbReference type="SAM" id="MobiDB-lite"/>
    </source>
</evidence>
<evidence type="ECO:0000256" key="4">
    <source>
        <dbReference type="ARBA" id="ARBA00023242"/>
    </source>
</evidence>
<gene>
    <name evidence="7" type="ORF">K461DRAFT_313528</name>
</gene>
<sequence length="1089" mass="122314">MPSFAIEAPGEANPLTESTLLHTLQVASSRDPNQIQSGTKQLQRWEKSDGFYKHLQSVYISRQLPVEVRYLAVIQLKNGIDKYWRKTATNAVNKEDKAVIRSRLISSGVDEGDHRLALQNALVVAKIVRFEYPQDWPDAISNTLDAIRACTSDSSTSRLERSLLILLYIIKELSTARIQRSRTNLQAATPEILAVLGSIYVEKINLWQQMLQQDGHGPQLVSVMSQSLLSIKTLRRLLISGYEHPHRDNDVRQFWELTLNQVQSLMNITHQQSSALPPEIMRLVERHLHQLSKFHLDMADKHPAAFVLLPSSLPLVHAYWSFVKQFSQTYGMTSDVASSNPHGSAKSDTQDDGPSISEKLSLNGLLLIRACIRMAYKPVNTFKYRQPKDKEERKQAETTMKQDLLTQPFVEDIMTVIMTKFLVLRQSDLRDWTEDPEDWVTRQENESEDMNLSVRACSERLVLDLSTHFKATLTGPIMSLFHSVADVQNGDVFFKDAVYAAIGMAAAIFKDDFDFDQLLSTTLIQEIQKQSEGSNILRRRVAIFVGQWVVIKVSPQTRPIVYQMFDHLLQRDDKFNDEVVRITAGHQFKNVVDDFEFDAKQFAPHAESIITKIMALIEEVELTATKLTLLETISALIERFEFRIEPFADRIVNMLPTLWEQSGDEHMMKQSILTVLSRLVQALKQSSGRFHAMLIPIISNAVQSDSEMQIYLLEEALDLWRSILVQTPAPVSPELLSLVQHLFPFYDLASESLRAVLEITESYIVLAPQDMLSDTLRKPLMTKFTSLIGPGAKSEMSGMVCNCMELMITSASILAREAAGEAASGAAVQAAVEAATRQITADMVETGFLPRQLAGLRGAWVAHCTTGPLAKTPTVDGYVETDYFAVLARILWASPTTFIQAIAYTPLAADDSYDIAAPSQESLPAEGNLKWLTEEWFSHQENIGDPARRKLNALALTKLFGTLDRIMLDNLQLMMTLWTDVIMELVEAEPDAEEGAPVALGKDADCLVYTDPVGLRVVEQGAPEEPEEERRRMLKWKDPVHSTGLPKCIRNTLSEVVQACGGEVRFRESVLVNVDREVVAAFGRLGIMG</sequence>
<dbReference type="PANTHER" id="PTHR10997:SF7">
    <property type="entry name" value="IMPORTIN-11"/>
    <property type="match status" value="1"/>
</dbReference>
<dbReference type="SUPFAM" id="SSF48371">
    <property type="entry name" value="ARM repeat"/>
    <property type="match status" value="1"/>
</dbReference>
<evidence type="ECO:0000256" key="1">
    <source>
        <dbReference type="ARBA" id="ARBA00004123"/>
    </source>
</evidence>
<dbReference type="EMBL" id="ML996087">
    <property type="protein sequence ID" value="KAF2151677.1"/>
    <property type="molecule type" value="Genomic_DNA"/>
</dbReference>
<dbReference type="OrthoDB" id="361693at2759"/>
<dbReference type="InterPro" id="IPR016024">
    <property type="entry name" value="ARM-type_fold"/>
</dbReference>
<dbReference type="PANTHER" id="PTHR10997">
    <property type="entry name" value="IMPORTIN-7, 8, 11"/>
    <property type="match status" value="1"/>
</dbReference>
<reference evidence="7" key="1">
    <citation type="journal article" date="2020" name="Stud. Mycol.">
        <title>101 Dothideomycetes genomes: a test case for predicting lifestyles and emergence of pathogens.</title>
        <authorList>
            <person name="Haridas S."/>
            <person name="Albert R."/>
            <person name="Binder M."/>
            <person name="Bloem J."/>
            <person name="Labutti K."/>
            <person name="Salamov A."/>
            <person name="Andreopoulos B."/>
            <person name="Baker S."/>
            <person name="Barry K."/>
            <person name="Bills G."/>
            <person name="Bluhm B."/>
            <person name="Cannon C."/>
            <person name="Castanera R."/>
            <person name="Culley D."/>
            <person name="Daum C."/>
            <person name="Ezra D."/>
            <person name="Gonzalez J."/>
            <person name="Henrissat B."/>
            <person name="Kuo A."/>
            <person name="Liang C."/>
            <person name="Lipzen A."/>
            <person name="Lutzoni F."/>
            <person name="Magnuson J."/>
            <person name="Mondo S."/>
            <person name="Nolan M."/>
            <person name="Ohm R."/>
            <person name="Pangilinan J."/>
            <person name="Park H.-J."/>
            <person name="Ramirez L."/>
            <person name="Alfaro M."/>
            <person name="Sun H."/>
            <person name="Tritt A."/>
            <person name="Yoshinaga Y."/>
            <person name="Zwiers L.-H."/>
            <person name="Turgeon B."/>
            <person name="Goodwin S."/>
            <person name="Spatafora J."/>
            <person name="Crous P."/>
            <person name="Grigoriev I."/>
        </authorList>
    </citation>
    <scope>NUCLEOTIDE SEQUENCE</scope>
    <source>
        <strain evidence="7">CBS 260.36</strain>
    </source>
</reference>
<proteinExistence type="inferred from homology"/>
<dbReference type="GO" id="GO:0005829">
    <property type="term" value="C:cytosol"/>
    <property type="evidence" value="ECO:0007669"/>
    <property type="project" value="TreeGrafter"/>
</dbReference>
<dbReference type="Proteomes" id="UP000799439">
    <property type="component" value="Unassembled WGS sequence"/>
</dbReference>
<dbReference type="InterPro" id="IPR058669">
    <property type="entry name" value="TPR_IPO7/11-like"/>
</dbReference>
<keyword evidence="4" id="KW-0539">Nucleus</keyword>
<comment type="caution">
    <text evidence="7">The sequence shown here is derived from an EMBL/GenBank/DDBJ whole genome shotgun (WGS) entry which is preliminary data.</text>
</comment>
<dbReference type="InterPro" id="IPR001494">
    <property type="entry name" value="Importin-beta_N"/>
</dbReference>
<dbReference type="SMART" id="SM00913">
    <property type="entry name" value="IBN_N"/>
    <property type="match status" value="1"/>
</dbReference>
<dbReference type="Gene3D" id="1.25.10.10">
    <property type="entry name" value="Leucine-rich Repeat Variant"/>
    <property type="match status" value="1"/>
</dbReference>
<evidence type="ECO:0000256" key="3">
    <source>
        <dbReference type="ARBA" id="ARBA00022448"/>
    </source>
</evidence>
<comment type="subcellular location">
    <subcellularLocation>
        <location evidence="1">Nucleus</location>
    </subcellularLocation>
</comment>
<feature type="region of interest" description="Disordered" evidence="5">
    <location>
        <begin position="334"/>
        <end position="355"/>
    </location>
</feature>